<comment type="caution">
    <text evidence="3">The sequence shown here is derived from an EMBL/GenBank/DDBJ whole genome shotgun (WGS) entry which is preliminary data.</text>
</comment>
<organism evidence="3 4">
    <name type="scientific">Parnassius apollo</name>
    <name type="common">Apollo butterfly</name>
    <name type="synonym">Papilio apollo</name>
    <dbReference type="NCBI Taxonomy" id="110799"/>
    <lineage>
        <taxon>Eukaryota</taxon>
        <taxon>Metazoa</taxon>
        <taxon>Ecdysozoa</taxon>
        <taxon>Arthropoda</taxon>
        <taxon>Hexapoda</taxon>
        <taxon>Insecta</taxon>
        <taxon>Pterygota</taxon>
        <taxon>Neoptera</taxon>
        <taxon>Endopterygota</taxon>
        <taxon>Lepidoptera</taxon>
        <taxon>Glossata</taxon>
        <taxon>Ditrysia</taxon>
        <taxon>Papilionoidea</taxon>
        <taxon>Papilionidae</taxon>
        <taxon>Parnassiinae</taxon>
        <taxon>Parnassini</taxon>
        <taxon>Parnassius</taxon>
        <taxon>Parnassius</taxon>
    </lineage>
</organism>
<dbReference type="InterPro" id="IPR019080">
    <property type="entry name" value="YqaJ_viral_recombinase"/>
</dbReference>
<proteinExistence type="predicted"/>
<sequence length="217" mass="24260">MPPDIFEKKKNDFLLSITVNNDEIEELEKKTKAQFNSDLWIVERKKRITTSLFGQICKMKDSTSCTATLKNMLYSTFTGNDATRYGTAHETTAIADLEIKIKQKVTPCGLFICMDKPYLGASPDDEIDSEPECLSDFQPGDDENISDNEVPQPEISSNARDSLPDSDILSEEEHEDAQPSSGTYHRDKIDLSGPKSKILQVAPESEVTTSYHTCLVL</sequence>
<feature type="compositionally biased region" description="Acidic residues" evidence="1">
    <location>
        <begin position="124"/>
        <end position="146"/>
    </location>
</feature>
<gene>
    <name evidence="3" type="ORF">PAPOLLO_LOCUS17540</name>
</gene>
<feature type="domain" description="YqaJ viral recombinase" evidence="2">
    <location>
        <begin position="40"/>
        <end position="130"/>
    </location>
</feature>
<dbReference type="AlphaFoldDB" id="A0A8S3XG07"/>
<protein>
    <submittedName>
        <fullName evidence="3">(apollo) hypothetical protein</fullName>
    </submittedName>
</protein>
<evidence type="ECO:0000259" key="2">
    <source>
        <dbReference type="Pfam" id="PF09588"/>
    </source>
</evidence>
<accession>A0A8S3XG07</accession>
<feature type="region of interest" description="Disordered" evidence="1">
    <location>
        <begin position="124"/>
        <end position="197"/>
    </location>
</feature>
<dbReference type="Pfam" id="PF09588">
    <property type="entry name" value="YqaJ"/>
    <property type="match status" value="1"/>
</dbReference>
<keyword evidence="4" id="KW-1185">Reference proteome</keyword>
<reference evidence="3" key="1">
    <citation type="submission" date="2021-04" db="EMBL/GenBank/DDBJ databases">
        <authorList>
            <person name="Tunstrom K."/>
        </authorList>
    </citation>
    <scope>NUCLEOTIDE SEQUENCE</scope>
</reference>
<dbReference type="PANTHER" id="PTHR46609">
    <property type="entry name" value="EXONUCLEASE, PHAGE-TYPE/RECB, C-TERMINAL DOMAIN-CONTAINING PROTEIN"/>
    <property type="match status" value="1"/>
</dbReference>
<dbReference type="EMBL" id="CAJQZP010001146">
    <property type="protein sequence ID" value="CAG5021502.1"/>
    <property type="molecule type" value="Genomic_DNA"/>
</dbReference>
<name>A0A8S3XG07_PARAO</name>
<dbReference type="OrthoDB" id="6155932at2759"/>
<evidence type="ECO:0000313" key="3">
    <source>
        <dbReference type="EMBL" id="CAG5021502.1"/>
    </source>
</evidence>
<dbReference type="PANTHER" id="PTHR46609:SF8">
    <property type="entry name" value="YQAJ VIRAL RECOMBINASE DOMAIN-CONTAINING PROTEIN"/>
    <property type="match status" value="1"/>
</dbReference>
<evidence type="ECO:0000313" key="4">
    <source>
        <dbReference type="Proteomes" id="UP000691718"/>
    </source>
</evidence>
<dbReference type="InterPro" id="IPR051703">
    <property type="entry name" value="NF-kappa-B_Signaling_Reg"/>
</dbReference>
<evidence type="ECO:0000256" key="1">
    <source>
        <dbReference type="SAM" id="MobiDB-lite"/>
    </source>
</evidence>
<dbReference type="Proteomes" id="UP000691718">
    <property type="component" value="Unassembled WGS sequence"/>
</dbReference>